<keyword evidence="1" id="KW-0548">Nucleotidyltransferase</keyword>
<dbReference type="Gene3D" id="3.30.70.270">
    <property type="match status" value="1"/>
</dbReference>
<gene>
    <name evidence="1" type="ORF">EPI10_020600</name>
</gene>
<dbReference type="AlphaFoldDB" id="A0A5B6WFE9"/>
<dbReference type="InterPro" id="IPR043128">
    <property type="entry name" value="Rev_trsase/Diguanyl_cyclase"/>
</dbReference>
<dbReference type="PANTHER" id="PTHR24559:SF430">
    <property type="entry name" value="RNA-DIRECTED DNA POLYMERASE"/>
    <property type="match status" value="1"/>
</dbReference>
<protein>
    <submittedName>
        <fullName evidence="1">RNA-directed DNA polymerase-like protein</fullName>
    </submittedName>
</protein>
<proteinExistence type="predicted"/>
<dbReference type="InterPro" id="IPR043502">
    <property type="entry name" value="DNA/RNA_pol_sf"/>
</dbReference>
<organism evidence="1 2">
    <name type="scientific">Gossypium australe</name>
    <dbReference type="NCBI Taxonomy" id="47621"/>
    <lineage>
        <taxon>Eukaryota</taxon>
        <taxon>Viridiplantae</taxon>
        <taxon>Streptophyta</taxon>
        <taxon>Embryophyta</taxon>
        <taxon>Tracheophyta</taxon>
        <taxon>Spermatophyta</taxon>
        <taxon>Magnoliopsida</taxon>
        <taxon>eudicotyledons</taxon>
        <taxon>Gunneridae</taxon>
        <taxon>Pentapetalae</taxon>
        <taxon>rosids</taxon>
        <taxon>malvids</taxon>
        <taxon>Malvales</taxon>
        <taxon>Malvaceae</taxon>
        <taxon>Malvoideae</taxon>
        <taxon>Gossypium</taxon>
    </lineage>
</organism>
<accession>A0A5B6WFE9</accession>
<dbReference type="InterPro" id="IPR053134">
    <property type="entry name" value="RNA-dir_DNA_polymerase"/>
</dbReference>
<dbReference type="SUPFAM" id="SSF56672">
    <property type="entry name" value="DNA/RNA polymerases"/>
    <property type="match status" value="1"/>
</dbReference>
<comment type="caution">
    <text evidence="1">The sequence shown here is derived from an EMBL/GenBank/DDBJ whole genome shotgun (WGS) entry which is preliminary data.</text>
</comment>
<keyword evidence="1" id="KW-0808">Transferase</keyword>
<dbReference type="OrthoDB" id="1001942at2759"/>
<dbReference type="GO" id="GO:0003964">
    <property type="term" value="F:RNA-directed DNA polymerase activity"/>
    <property type="evidence" value="ECO:0007669"/>
    <property type="project" value="UniProtKB-KW"/>
</dbReference>
<dbReference type="EMBL" id="SMMG02000003">
    <property type="protein sequence ID" value="KAA3480143.1"/>
    <property type="molecule type" value="Genomic_DNA"/>
</dbReference>
<evidence type="ECO:0000313" key="2">
    <source>
        <dbReference type="Proteomes" id="UP000325315"/>
    </source>
</evidence>
<keyword evidence="2" id="KW-1185">Reference proteome</keyword>
<keyword evidence="1" id="KW-0695">RNA-directed DNA polymerase</keyword>
<sequence length="83" mass="9646">MYIDFTNLNKACPKNSFPLPSINRLIDTSFDNNFMSFMDAFFGYNQISIALKDQEKTTFVTREGATYQRLVNKIFKKIDSVKC</sequence>
<dbReference type="Proteomes" id="UP000325315">
    <property type="component" value="Unassembled WGS sequence"/>
</dbReference>
<evidence type="ECO:0000313" key="1">
    <source>
        <dbReference type="EMBL" id="KAA3480143.1"/>
    </source>
</evidence>
<dbReference type="PANTHER" id="PTHR24559">
    <property type="entry name" value="TRANSPOSON TY3-I GAG-POL POLYPROTEIN"/>
    <property type="match status" value="1"/>
</dbReference>
<name>A0A5B6WFE9_9ROSI</name>
<reference evidence="2" key="1">
    <citation type="journal article" date="2019" name="Plant Biotechnol. J.">
        <title>Genome sequencing of the Australian wild diploid species Gossypium australe highlights disease resistance and delayed gland morphogenesis.</title>
        <authorList>
            <person name="Cai Y."/>
            <person name="Cai X."/>
            <person name="Wang Q."/>
            <person name="Wang P."/>
            <person name="Zhang Y."/>
            <person name="Cai C."/>
            <person name="Xu Y."/>
            <person name="Wang K."/>
            <person name="Zhou Z."/>
            <person name="Wang C."/>
            <person name="Geng S."/>
            <person name="Li B."/>
            <person name="Dong Q."/>
            <person name="Hou Y."/>
            <person name="Wang H."/>
            <person name="Ai P."/>
            <person name="Liu Z."/>
            <person name="Yi F."/>
            <person name="Sun M."/>
            <person name="An G."/>
            <person name="Cheng J."/>
            <person name="Zhang Y."/>
            <person name="Shi Q."/>
            <person name="Xie Y."/>
            <person name="Shi X."/>
            <person name="Chang Y."/>
            <person name="Huang F."/>
            <person name="Chen Y."/>
            <person name="Hong S."/>
            <person name="Mi L."/>
            <person name="Sun Q."/>
            <person name="Zhang L."/>
            <person name="Zhou B."/>
            <person name="Peng R."/>
            <person name="Zhang X."/>
            <person name="Liu F."/>
        </authorList>
    </citation>
    <scope>NUCLEOTIDE SEQUENCE [LARGE SCALE GENOMIC DNA]</scope>
    <source>
        <strain evidence="2">cv. PA1801</strain>
    </source>
</reference>